<dbReference type="EMBL" id="DF238810">
    <property type="protein sequence ID" value="GAC97661.1"/>
    <property type="molecule type" value="Genomic_DNA"/>
</dbReference>
<feature type="compositionally biased region" description="Basic and acidic residues" evidence="1">
    <location>
        <begin position="1348"/>
        <end position="1363"/>
    </location>
</feature>
<dbReference type="RefSeq" id="XP_012191248.1">
    <property type="nucleotide sequence ID" value="XM_012335858.1"/>
</dbReference>
<dbReference type="eggNOG" id="ENOG502RDUK">
    <property type="taxonomic scope" value="Eukaryota"/>
</dbReference>
<feature type="region of interest" description="Disordered" evidence="1">
    <location>
        <begin position="370"/>
        <end position="404"/>
    </location>
</feature>
<feature type="region of interest" description="Disordered" evidence="1">
    <location>
        <begin position="1247"/>
        <end position="1329"/>
    </location>
</feature>
<feature type="compositionally biased region" description="Low complexity" evidence="1">
    <location>
        <begin position="459"/>
        <end position="471"/>
    </location>
</feature>
<feature type="compositionally biased region" description="Basic residues" evidence="1">
    <location>
        <begin position="1599"/>
        <end position="1613"/>
    </location>
</feature>
<feature type="region of interest" description="Disordered" evidence="1">
    <location>
        <begin position="983"/>
        <end position="1034"/>
    </location>
</feature>
<dbReference type="HOGENOM" id="CLU_234440_0_0_1"/>
<feature type="region of interest" description="Disordered" evidence="1">
    <location>
        <begin position="565"/>
        <end position="595"/>
    </location>
</feature>
<feature type="compositionally biased region" description="Basic and acidic residues" evidence="1">
    <location>
        <begin position="208"/>
        <end position="217"/>
    </location>
</feature>
<feature type="region of interest" description="Disordered" evidence="1">
    <location>
        <begin position="422"/>
        <end position="522"/>
    </location>
</feature>
<feature type="compositionally biased region" description="Low complexity" evidence="1">
    <location>
        <begin position="619"/>
        <end position="632"/>
    </location>
</feature>
<dbReference type="OrthoDB" id="2555678at2759"/>
<feature type="region of interest" description="Disordered" evidence="1">
    <location>
        <begin position="1584"/>
        <end position="1619"/>
    </location>
</feature>
<feature type="compositionally biased region" description="Polar residues" evidence="1">
    <location>
        <begin position="382"/>
        <end position="404"/>
    </location>
</feature>
<feature type="region of interest" description="Disordered" evidence="1">
    <location>
        <begin position="1348"/>
        <end position="1381"/>
    </location>
</feature>
<reference evidence="3" key="1">
    <citation type="journal article" date="2013" name="Genome Announc.">
        <title>Draft genome sequence of the basidiomycetous yeast-like fungus Pseudozyma hubeiensis SY62, which produces an abundant amount of the biosurfactant mannosylerythritol lipids.</title>
        <authorList>
            <person name="Konishi M."/>
            <person name="Hatada Y."/>
            <person name="Horiuchi J."/>
        </authorList>
    </citation>
    <scope>NUCLEOTIDE SEQUENCE [LARGE SCALE GENOMIC DNA]</scope>
    <source>
        <strain evidence="3">SY62</strain>
    </source>
</reference>
<keyword evidence="3" id="KW-1185">Reference proteome</keyword>
<name>R9P8G3_PSEHS</name>
<feature type="compositionally biased region" description="Polar residues" evidence="1">
    <location>
        <begin position="665"/>
        <end position="674"/>
    </location>
</feature>
<feature type="compositionally biased region" description="Polar residues" evidence="1">
    <location>
        <begin position="1008"/>
        <end position="1030"/>
    </location>
</feature>
<organism evidence="2 3">
    <name type="scientific">Pseudozyma hubeiensis (strain SY62)</name>
    <name type="common">Yeast</name>
    <dbReference type="NCBI Taxonomy" id="1305764"/>
    <lineage>
        <taxon>Eukaryota</taxon>
        <taxon>Fungi</taxon>
        <taxon>Dikarya</taxon>
        <taxon>Basidiomycota</taxon>
        <taxon>Ustilaginomycotina</taxon>
        <taxon>Ustilaginomycetes</taxon>
        <taxon>Ustilaginales</taxon>
        <taxon>Ustilaginaceae</taxon>
        <taxon>Pseudozyma</taxon>
    </lineage>
</organism>
<feature type="compositionally biased region" description="Basic and acidic residues" evidence="1">
    <location>
        <begin position="497"/>
        <end position="508"/>
    </location>
</feature>
<accession>R9P8G3</accession>
<feature type="region of interest" description="Disordered" evidence="1">
    <location>
        <begin position="208"/>
        <end position="228"/>
    </location>
</feature>
<gene>
    <name evidence="2" type="ORF">PHSY_005247</name>
</gene>
<feature type="region of interest" description="Disordered" evidence="1">
    <location>
        <begin position="1078"/>
        <end position="1122"/>
    </location>
</feature>
<proteinExistence type="predicted"/>
<feature type="compositionally biased region" description="Polar residues" evidence="1">
    <location>
        <begin position="157"/>
        <end position="172"/>
    </location>
</feature>
<feature type="compositionally biased region" description="Polar residues" evidence="1">
    <location>
        <begin position="306"/>
        <end position="321"/>
    </location>
</feature>
<feature type="compositionally biased region" description="Low complexity" evidence="1">
    <location>
        <begin position="1274"/>
        <end position="1296"/>
    </location>
</feature>
<feature type="compositionally biased region" description="Polar residues" evidence="1">
    <location>
        <begin position="1426"/>
        <end position="1441"/>
    </location>
</feature>
<feature type="compositionally biased region" description="Pro residues" evidence="1">
    <location>
        <begin position="633"/>
        <end position="642"/>
    </location>
</feature>
<feature type="region of interest" description="Disordered" evidence="1">
    <location>
        <begin position="608"/>
        <end position="698"/>
    </location>
</feature>
<feature type="region of interest" description="Disordered" evidence="1">
    <location>
        <begin position="1169"/>
        <end position="1189"/>
    </location>
</feature>
<feature type="region of interest" description="Disordered" evidence="1">
    <location>
        <begin position="306"/>
        <end position="325"/>
    </location>
</feature>
<feature type="compositionally biased region" description="Basic and acidic residues" evidence="1">
    <location>
        <begin position="1487"/>
        <end position="1496"/>
    </location>
</feature>
<feature type="region of interest" description="Disordered" evidence="1">
    <location>
        <begin position="1402"/>
        <end position="1546"/>
    </location>
</feature>
<protein>
    <submittedName>
        <fullName evidence="2">Vacuolar targeting, actin-related protein</fullName>
    </submittedName>
</protein>
<feature type="compositionally biased region" description="Polar residues" evidence="1">
    <location>
        <begin position="1089"/>
        <end position="1110"/>
    </location>
</feature>
<feature type="compositionally biased region" description="Low complexity" evidence="1">
    <location>
        <begin position="887"/>
        <end position="902"/>
    </location>
</feature>
<feature type="compositionally biased region" description="Basic and acidic residues" evidence="1">
    <location>
        <begin position="876"/>
        <end position="885"/>
    </location>
</feature>
<feature type="region of interest" description="Disordered" evidence="1">
    <location>
        <begin position="1053"/>
        <end position="1072"/>
    </location>
</feature>
<feature type="region of interest" description="Disordered" evidence="1">
    <location>
        <begin position="858"/>
        <end position="921"/>
    </location>
</feature>
<feature type="compositionally biased region" description="Basic and acidic residues" evidence="1">
    <location>
        <begin position="1247"/>
        <end position="1256"/>
    </location>
</feature>
<dbReference type="Proteomes" id="UP000014071">
    <property type="component" value="Unassembled WGS sequence"/>
</dbReference>
<evidence type="ECO:0000256" key="1">
    <source>
        <dbReference type="SAM" id="MobiDB-lite"/>
    </source>
</evidence>
<evidence type="ECO:0000313" key="2">
    <source>
        <dbReference type="EMBL" id="GAC97661.1"/>
    </source>
</evidence>
<dbReference type="GeneID" id="24110527"/>
<evidence type="ECO:0000313" key="3">
    <source>
        <dbReference type="Proteomes" id="UP000014071"/>
    </source>
</evidence>
<feature type="compositionally biased region" description="Polar residues" evidence="1">
    <location>
        <begin position="1526"/>
        <end position="1535"/>
    </location>
</feature>
<sequence>MGQHPSKPPSHEPTPDSTQPYPVAASGWLKSTRRRKTGTRNDTVASPNHRFIPQGERQRSAGPIRSRPQPSEYGVGRPTGSSVLSSEEEPCYRPTLETAPAALSSAAQTQPSVLVRSTNNSDVQSHRRWSGQHLTPSLRELPLQRHAILHEDRTDPRSATSAAYKNKSTSQHRVMHPTATGPASNVRRSWPYHSDMPSFVGEALTDNDDKVKHEPSRGRTNVKSLPVSSFGDPIMQSTATTSLGTDSNLSYAHRIGLIELTNIERRKVAPSDHSISGLPARVAHDDREDTLAPRLSSQDRFQMLRSSHSGYAPSSNSSLGTTEVERLRQGPELKLHRDSIHVVFSSQTPSSPSRSRALIAKLRGIKNSGAEDPAAELKDAATGTSPRAPTLNISGGQSCSQSVPQLQFPTKSVIWERLPSTALQQSHPHVPPERRTSQPPLQEPCTPLPPRLDERQEGLSSPMSSNSSLLLMGETRSSPPRGVVRGLAPREAGVHASNRDVPDTDRHPQARVKPPTLETGQPALVKDSAAKTSTSVKAAEVKQGGFWNWPRRPSASRLLNFGQTRSRSGRQLRIEIEDAPPSRFESHPSPVSPRSKVDVVGMAVNTPLAASRPDVTGPSMGSSTRSSYSSLAPPVPPSPLPPLRRSRKGSQQAQTTFRQDRIDSVDSSVASGSTETRHGRSTYNLHHSIPEDSIRPPPSAAAVSAVSAASETGASTSAVASVVGKPSTVATSLSAALESQDPSSPIGPLKGTFGGQKGYLSPGPTVSRPLSETSDAGTKEILLSDRESLAGPKMSSDTFARGSFEERHPDLKSYYPASAFLSSSARPRYSGTSPSPLSRMLELDGGTSQMRHVGAVPDVSASTAPSRVDVNLGNDKSVDSQREQLPRSSRSFHSARSFRSTSDASVQPYRPLPAVPVRNRGNSLDPASIQRFSGQGPGTSFSPAEHVQAKRLGYSSGQEIDGLPSRHTQPTFMLMGMVAAATSPTEATHSSHDRNSIGGENYARRTSRSSIGSPTSPTAESHKPTTQTGNADVPVKVVEAQSKRAFRRPTSLIVPRGAHTGPPLSPSAFYESSSQRFVRPAASPMGPRQSWSSAEDQSSATVVTPTSTQGLVRGMTSPGKAQSEESVFAKTLVETQAPSTRVGFGYPSTLTRTPDDVQEDGLLQLESSRSGRGILLPSTPSSKDIDLPDSVERAPYADTGVQASLAALRARESPGESLRTILARQRILGEPDESMTEFLRESRVLDTESHLEEEAMRAVSGPRRRRRSAPYPQLSGSRYSSDELSSSGRSLSGFRAEAARRRRQRNNTGMADASGSWVSGIGGRESDSESTMLTAIRLSRSRIKDASVHTDAAEDVSDRNVHDTRRKASVASETTELQPARQVVSASSVALRRENVPPFQDAYLYADQHGDSERPKRPRHQRYVTALSQSDQTTPSAQQDAQLPDTVAPSDALQSSQANEDGRAYSNPRSVSMPHAQTKFISHGPKHGLEASDARTTKFPAEAPDDRMTQRMLAQRQRQRSHSDAHTSASRSSKFTSRRSGRLDDERSRYDAQIEDLLLLREKVLQLEASISRVRQTDLQASFDDDQHGSVSLEDPARRSRKSSISSKRKSRPPKVGYTMPDIVAWQAGLGDSIGSNQASAMPTSSTVA</sequence>
<feature type="region of interest" description="Disordered" evidence="1">
    <location>
        <begin position="1"/>
        <end position="92"/>
    </location>
</feature>
<feature type="region of interest" description="Disordered" evidence="1">
    <location>
        <begin position="153"/>
        <end position="188"/>
    </location>
</feature>
<feature type="compositionally biased region" description="Polar residues" evidence="1">
    <location>
        <begin position="218"/>
        <end position="227"/>
    </location>
</feature>